<feature type="transmembrane region" description="Helical" evidence="1">
    <location>
        <begin position="285"/>
        <end position="304"/>
    </location>
</feature>
<dbReference type="SUPFAM" id="SSF48726">
    <property type="entry name" value="Immunoglobulin"/>
    <property type="match status" value="1"/>
</dbReference>
<dbReference type="PROSITE" id="PS50835">
    <property type="entry name" value="IG_LIKE"/>
    <property type="match status" value="1"/>
</dbReference>
<keyword evidence="5" id="KW-1185">Reference proteome</keyword>
<keyword evidence="1" id="KW-0472">Membrane</keyword>
<comment type="caution">
    <text evidence="4">The sequence shown here is derived from an EMBL/GenBank/DDBJ whole genome shotgun (WGS) entry which is preliminary data.</text>
</comment>
<sequence length="369" mass="42261">MDMLSIIMLMILFRKCQGNTYLLFHKEDEKVVTIPFQCEDGLWQIDRNNNNTVDYNCSSTVNKTCGDYFTFSDNCKQKCIITLKRPSSGILGCVRNFSSTFLFPFDLSSDQVDSIILAFPNPELTIAGLDLKRNKTVIKQTEESVDLKCNVTLNKNYTKKKFSVYWIKISNNKSTCLYSLSFGDYGELLYNEHCPNDEDLRRRMSNTSSTYGTNPVFHNLKINNVTHSDSGQYVCAFYDLNNENNWYGNVISNIIVTVKDTGKSDDNNSKDKTPSNNKLNYTNTLYVVGALLLFCLFATVIIMWKKIKKFQAKRQTLRMKRDQDGEETLECSLYAVGRGEEMLHSLPIESEADGHDEQMYSVIMTSPEN</sequence>
<protein>
    <recommendedName>
        <fullName evidence="3">Ig-like domain-containing protein</fullName>
    </recommendedName>
</protein>
<dbReference type="EMBL" id="JAGEUA010000002">
    <property type="protein sequence ID" value="KAL1007261.1"/>
    <property type="molecule type" value="Genomic_DNA"/>
</dbReference>
<evidence type="ECO:0000259" key="3">
    <source>
        <dbReference type="PROSITE" id="PS50835"/>
    </source>
</evidence>
<evidence type="ECO:0000256" key="2">
    <source>
        <dbReference type="SAM" id="SignalP"/>
    </source>
</evidence>
<name>A0ABD0XEC0_UMBPY</name>
<accession>A0ABD0XEC0</accession>
<dbReference type="AlphaFoldDB" id="A0ABD0XEC0"/>
<dbReference type="InterPro" id="IPR013783">
    <property type="entry name" value="Ig-like_fold"/>
</dbReference>
<keyword evidence="2" id="KW-0732">Signal</keyword>
<dbReference type="InterPro" id="IPR003599">
    <property type="entry name" value="Ig_sub"/>
</dbReference>
<dbReference type="Proteomes" id="UP001557470">
    <property type="component" value="Unassembled WGS sequence"/>
</dbReference>
<gene>
    <name evidence="4" type="ORF">UPYG_G00084230</name>
</gene>
<reference evidence="4 5" key="1">
    <citation type="submission" date="2024-06" db="EMBL/GenBank/DDBJ databases">
        <authorList>
            <person name="Pan Q."/>
            <person name="Wen M."/>
            <person name="Jouanno E."/>
            <person name="Zahm M."/>
            <person name="Klopp C."/>
            <person name="Cabau C."/>
            <person name="Louis A."/>
            <person name="Berthelot C."/>
            <person name="Parey E."/>
            <person name="Roest Crollius H."/>
            <person name="Montfort J."/>
            <person name="Robinson-Rechavi M."/>
            <person name="Bouchez O."/>
            <person name="Lampietro C."/>
            <person name="Lopez Roques C."/>
            <person name="Donnadieu C."/>
            <person name="Postlethwait J."/>
            <person name="Bobe J."/>
            <person name="Verreycken H."/>
            <person name="Guiguen Y."/>
        </authorList>
    </citation>
    <scope>NUCLEOTIDE SEQUENCE [LARGE SCALE GENOMIC DNA]</scope>
    <source>
        <strain evidence="4">Up_M1</strain>
        <tissue evidence="4">Testis</tissue>
    </source>
</reference>
<evidence type="ECO:0000256" key="1">
    <source>
        <dbReference type="SAM" id="Phobius"/>
    </source>
</evidence>
<evidence type="ECO:0000313" key="4">
    <source>
        <dbReference type="EMBL" id="KAL1007261.1"/>
    </source>
</evidence>
<evidence type="ECO:0000313" key="5">
    <source>
        <dbReference type="Proteomes" id="UP001557470"/>
    </source>
</evidence>
<dbReference type="InterPro" id="IPR036179">
    <property type="entry name" value="Ig-like_dom_sf"/>
</dbReference>
<feature type="signal peptide" evidence="2">
    <location>
        <begin position="1"/>
        <end position="18"/>
    </location>
</feature>
<proteinExistence type="predicted"/>
<dbReference type="InterPro" id="IPR007110">
    <property type="entry name" value="Ig-like_dom"/>
</dbReference>
<organism evidence="4 5">
    <name type="scientific">Umbra pygmaea</name>
    <name type="common">Eastern mudminnow</name>
    <dbReference type="NCBI Taxonomy" id="75934"/>
    <lineage>
        <taxon>Eukaryota</taxon>
        <taxon>Metazoa</taxon>
        <taxon>Chordata</taxon>
        <taxon>Craniata</taxon>
        <taxon>Vertebrata</taxon>
        <taxon>Euteleostomi</taxon>
        <taxon>Actinopterygii</taxon>
        <taxon>Neopterygii</taxon>
        <taxon>Teleostei</taxon>
        <taxon>Protacanthopterygii</taxon>
        <taxon>Esociformes</taxon>
        <taxon>Umbridae</taxon>
        <taxon>Umbra</taxon>
    </lineage>
</organism>
<dbReference type="Gene3D" id="2.60.40.10">
    <property type="entry name" value="Immunoglobulins"/>
    <property type="match status" value="1"/>
</dbReference>
<dbReference type="SMART" id="SM00409">
    <property type="entry name" value="IG"/>
    <property type="match status" value="1"/>
</dbReference>
<keyword evidence="1" id="KW-0812">Transmembrane</keyword>
<keyword evidence="1" id="KW-1133">Transmembrane helix</keyword>
<feature type="domain" description="Ig-like" evidence="3">
    <location>
        <begin position="122"/>
        <end position="252"/>
    </location>
</feature>
<feature type="chain" id="PRO_5044869570" description="Ig-like domain-containing protein" evidence="2">
    <location>
        <begin position="19"/>
        <end position="369"/>
    </location>
</feature>